<organism evidence="1 2">
    <name type="scientific">Bugula neritina</name>
    <name type="common">Brown bryozoan</name>
    <name type="synonym">Sertularia neritina</name>
    <dbReference type="NCBI Taxonomy" id="10212"/>
    <lineage>
        <taxon>Eukaryota</taxon>
        <taxon>Metazoa</taxon>
        <taxon>Spiralia</taxon>
        <taxon>Lophotrochozoa</taxon>
        <taxon>Bryozoa</taxon>
        <taxon>Gymnolaemata</taxon>
        <taxon>Cheilostomatida</taxon>
        <taxon>Flustrina</taxon>
        <taxon>Buguloidea</taxon>
        <taxon>Bugulidae</taxon>
        <taxon>Bugula</taxon>
    </lineage>
</organism>
<evidence type="ECO:0000313" key="2">
    <source>
        <dbReference type="Proteomes" id="UP000593567"/>
    </source>
</evidence>
<name>A0A7J7JV42_BUGNE</name>
<protein>
    <submittedName>
        <fullName evidence="1">Uncharacterized protein</fullName>
    </submittedName>
</protein>
<accession>A0A7J7JV42</accession>
<evidence type="ECO:0000313" key="1">
    <source>
        <dbReference type="EMBL" id="KAF6029594.1"/>
    </source>
</evidence>
<gene>
    <name evidence="1" type="ORF">EB796_012098</name>
</gene>
<proteinExistence type="predicted"/>
<reference evidence="1" key="1">
    <citation type="submission" date="2020-06" db="EMBL/GenBank/DDBJ databases">
        <title>Draft genome of Bugula neritina, a colonial animal packing powerful symbionts and potential medicines.</title>
        <authorList>
            <person name="Rayko M."/>
        </authorList>
    </citation>
    <scope>NUCLEOTIDE SEQUENCE [LARGE SCALE GENOMIC DNA]</scope>
    <source>
        <strain evidence="1">Kwan_BN1</strain>
    </source>
</reference>
<dbReference type="Proteomes" id="UP000593567">
    <property type="component" value="Unassembled WGS sequence"/>
</dbReference>
<sequence length="80" mass="8792">MQLDIILALQHPCSNFIFFYKRRRLILKYILDSMANGLVACSIEEAALGQAMASFAVTCSALPLHAATPAHKEKQKPGFA</sequence>
<comment type="caution">
    <text evidence="1">The sequence shown here is derived from an EMBL/GenBank/DDBJ whole genome shotgun (WGS) entry which is preliminary data.</text>
</comment>
<dbReference type="AlphaFoldDB" id="A0A7J7JV42"/>
<dbReference type="EMBL" id="VXIV02001807">
    <property type="protein sequence ID" value="KAF6029594.1"/>
    <property type="molecule type" value="Genomic_DNA"/>
</dbReference>
<keyword evidence="2" id="KW-1185">Reference proteome</keyword>